<organism evidence="3 4">
    <name type="scientific">Penicillium italicum</name>
    <name type="common">Blue mold</name>
    <dbReference type="NCBI Taxonomy" id="40296"/>
    <lineage>
        <taxon>Eukaryota</taxon>
        <taxon>Fungi</taxon>
        <taxon>Dikarya</taxon>
        <taxon>Ascomycota</taxon>
        <taxon>Pezizomycotina</taxon>
        <taxon>Eurotiomycetes</taxon>
        <taxon>Eurotiomycetidae</taxon>
        <taxon>Eurotiales</taxon>
        <taxon>Aspergillaceae</taxon>
        <taxon>Penicillium</taxon>
    </lineage>
</organism>
<feature type="region of interest" description="Disordered" evidence="1">
    <location>
        <begin position="81"/>
        <end position="159"/>
    </location>
</feature>
<keyword evidence="2" id="KW-1133">Transmembrane helix</keyword>
<protein>
    <submittedName>
        <fullName evidence="3">Uncharacterized protein</fullName>
    </submittedName>
</protein>
<feature type="compositionally biased region" description="Low complexity" evidence="1">
    <location>
        <begin position="127"/>
        <end position="136"/>
    </location>
</feature>
<keyword evidence="2" id="KW-0812">Transmembrane</keyword>
<dbReference type="OrthoDB" id="4369400at2759"/>
<accession>A0A0A2KK81</accession>
<gene>
    <name evidence="3" type="ORF">PITC_038740</name>
</gene>
<feature type="compositionally biased region" description="Basic and acidic residues" evidence="1">
    <location>
        <begin position="95"/>
        <end position="108"/>
    </location>
</feature>
<dbReference type="OMA" id="GFWALMI"/>
<evidence type="ECO:0000313" key="3">
    <source>
        <dbReference type="EMBL" id="KGO68207.1"/>
    </source>
</evidence>
<dbReference type="Proteomes" id="UP000030104">
    <property type="component" value="Unassembled WGS sequence"/>
</dbReference>
<comment type="caution">
    <text evidence="3">The sequence shown here is derived from an EMBL/GenBank/DDBJ whole genome shotgun (WGS) entry which is preliminary data.</text>
</comment>
<keyword evidence="4" id="KW-1185">Reference proteome</keyword>
<evidence type="ECO:0000313" key="4">
    <source>
        <dbReference type="Proteomes" id="UP000030104"/>
    </source>
</evidence>
<evidence type="ECO:0000256" key="2">
    <source>
        <dbReference type="SAM" id="Phobius"/>
    </source>
</evidence>
<dbReference type="PhylomeDB" id="A0A0A2KK81"/>
<reference evidence="3 4" key="1">
    <citation type="journal article" date="2015" name="Mol. Plant Microbe Interact.">
        <title>Genome, transcriptome, and functional analyses of Penicillium expansum provide new insights into secondary metabolism and pathogenicity.</title>
        <authorList>
            <person name="Ballester A.R."/>
            <person name="Marcet-Houben M."/>
            <person name="Levin E."/>
            <person name="Sela N."/>
            <person name="Selma-Lazaro C."/>
            <person name="Carmona L."/>
            <person name="Wisniewski M."/>
            <person name="Droby S."/>
            <person name="Gonzalez-Candelas L."/>
            <person name="Gabaldon T."/>
        </authorList>
    </citation>
    <scope>NUCLEOTIDE SEQUENCE [LARGE SCALE GENOMIC DNA]</scope>
    <source>
        <strain evidence="3 4">PHI-1</strain>
    </source>
</reference>
<dbReference type="AlphaFoldDB" id="A0A0A2KK81"/>
<dbReference type="EMBL" id="JQGA01001228">
    <property type="protein sequence ID" value="KGO68207.1"/>
    <property type="molecule type" value="Genomic_DNA"/>
</dbReference>
<sequence>MENNITNIISIVVNALPTPPLPTSATQSSPSPSASGTSRSVGQQLVAAPGFWALLIVVVGCLAGSGYLIWRRPASKGEDLEDILPKDVIAGEQPEEAREKIPEGDDVKAGPPPVTPETPKTPKAPETPETPAPSTTPKKKKKKRLGPAELASFSTIGRNTAHGVKEGFASQPSAEIAALVC</sequence>
<keyword evidence="2" id="KW-0472">Membrane</keyword>
<evidence type="ECO:0000256" key="1">
    <source>
        <dbReference type="SAM" id="MobiDB-lite"/>
    </source>
</evidence>
<dbReference type="HOGENOM" id="CLU_1489489_0_0_1"/>
<feature type="transmembrane region" description="Helical" evidence="2">
    <location>
        <begin position="50"/>
        <end position="70"/>
    </location>
</feature>
<proteinExistence type="predicted"/>
<name>A0A0A2KK81_PENIT</name>